<dbReference type="EMBL" id="LK023313">
    <property type="protein sequence ID" value="CDS03724.1"/>
    <property type="molecule type" value="Genomic_DNA"/>
</dbReference>
<feature type="chain" id="PRO_5001726204" evidence="1">
    <location>
        <begin position="21"/>
        <end position="98"/>
    </location>
</feature>
<name>A0A077WAX1_9FUNG</name>
<accession>A0A077WAX1</accession>
<proteinExistence type="predicted"/>
<sequence>MRFFTSISIAALCFVASIQAAPQGLTDGLTGGAAGGGLPVNAPGVDQVTGALGNLPVVGQAVAQPPAGQAPGAGAATQQGGAAGGLGGLTGATKGLGV</sequence>
<evidence type="ECO:0000313" key="2">
    <source>
        <dbReference type="EMBL" id="CDS03724.1"/>
    </source>
</evidence>
<evidence type="ECO:0000256" key="1">
    <source>
        <dbReference type="SAM" id="SignalP"/>
    </source>
</evidence>
<dbReference type="AlphaFoldDB" id="A0A077WAX1"/>
<feature type="signal peptide" evidence="1">
    <location>
        <begin position="1"/>
        <end position="20"/>
    </location>
</feature>
<organism evidence="2">
    <name type="scientific">Lichtheimia ramosa</name>
    <dbReference type="NCBI Taxonomy" id="688394"/>
    <lineage>
        <taxon>Eukaryota</taxon>
        <taxon>Fungi</taxon>
        <taxon>Fungi incertae sedis</taxon>
        <taxon>Mucoromycota</taxon>
        <taxon>Mucoromycotina</taxon>
        <taxon>Mucoromycetes</taxon>
        <taxon>Mucorales</taxon>
        <taxon>Lichtheimiaceae</taxon>
        <taxon>Lichtheimia</taxon>
    </lineage>
</organism>
<gene>
    <name evidence="2" type="ORF">LRAMOSA01125</name>
</gene>
<keyword evidence="1" id="KW-0732">Signal</keyword>
<reference evidence="2" key="1">
    <citation type="journal article" date="2014" name="Genome Announc.">
        <title>De novo whole-genome sequence and genome annotation of Lichtheimia ramosa.</title>
        <authorList>
            <person name="Linde J."/>
            <person name="Schwartze V."/>
            <person name="Binder U."/>
            <person name="Lass-Florl C."/>
            <person name="Voigt K."/>
            <person name="Horn F."/>
        </authorList>
    </citation>
    <scope>NUCLEOTIDE SEQUENCE</scope>
    <source>
        <strain evidence="2">JMRC FSU:6197</strain>
    </source>
</reference>
<protein>
    <submittedName>
        <fullName evidence="2">Uncharacterized protein</fullName>
    </submittedName>
</protein>